<dbReference type="Pfam" id="PF00198">
    <property type="entry name" value="2-oxoacid_dh"/>
    <property type="match status" value="1"/>
</dbReference>
<dbReference type="PANTHER" id="PTHR23151:SF75">
    <property type="entry name" value="DIHYDROLIPOYLLYSINE-RESIDUE ACETYLTRANSFERASE COMPONENT 5 OF PYRUVATE DEHYDROGENASE COMPLEX, CHLOROPLASTIC"/>
    <property type="match status" value="1"/>
</dbReference>
<sequence length="231" mass="24584">MSGSFTEVSLTPLRKAIAARMTKATQTIPHFRLVANLEVDALLRWRAALNEIDPTKKISLNDCLIKAVAISLVDNPSLNCQMTDTAIRRFHCADISVVVAVEGGLSTPVVRGAEAKSVIEISAEVKDFAERAVRNALKLSEISGGSFSISNLGGYGVEQFDAIINAPQCAILAIGSASPRVVADQLGDTRVATVLTCTLSVDHRAVDGAEASKFLRSLREVVSDPERLAPA</sequence>
<feature type="domain" description="2-oxoacid dehydrogenase acyltransferase catalytic" evidence="1">
    <location>
        <begin position="4"/>
        <end position="228"/>
    </location>
</feature>
<dbReference type="GO" id="GO:0006086">
    <property type="term" value="P:pyruvate decarboxylation to acetyl-CoA"/>
    <property type="evidence" value="ECO:0007669"/>
    <property type="project" value="InterPro"/>
</dbReference>
<evidence type="ECO:0000313" key="2">
    <source>
        <dbReference type="EMBL" id="SDK83775.1"/>
    </source>
</evidence>
<dbReference type="InterPro" id="IPR045257">
    <property type="entry name" value="E2/Pdx1"/>
</dbReference>
<dbReference type="AlphaFoldDB" id="A0A1G9F5Z9"/>
<keyword evidence="2" id="KW-0808">Transferase</keyword>
<gene>
    <name evidence="2" type="ORF">SAMN05428953_12183</name>
</gene>
<dbReference type="GO" id="GO:0045254">
    <property type="term" value="C:pyruvate dehydrogenase complex"/>
    <property type="evidence" value="ECO:0007669"/>
    <property type="project" value="InterPro"/>
</dbReference>
<dbReference type="Gene3D" id="3.30.559.10">
    <property type="entry name" value="Chloramphenicol acetyltransferase-like domain"/>
    <property type="match status" value="1"/>
</dbReference>
<evidence type="ECO:0000313" key="3">
    <source>
        <dbReference type="Proteomes" id="UP000198894"/>
    </source>
</evidence>
<keyword evidence="3" id="KW-1185">Reference proteome</keyword>
<dbReference type="PANTHER" id="PTHR23151">
    <property type="entry name" value="DIHYDROLIPOAMIDE ACETYL/SUCCINYL-TRANSFERASE-RELATED"/>
    <property type="match status" value="1"/>
</dbReference>
<dbReference type="InterPro" id="IPR001078">
    <property type="entry name" value="2-oxoacid_DH_actylTfrase"/>
</dbReference>
<dbReference type="SUPFAM" id="SSF52777">
    <property type="entry name" value="CoA-dependent acyltransferases"/>
    <property type="match status" value="1"/>
</dbReference>
<keyword evidence="2" id="KW-0670">Pyruvate</keyword>
<reference evidence="3" key="1">
    <citation type="submission" date="2016-10" db="EMBL/GenBank/DDBJ databases">
        <authorList>
            <person name="Varghese N."/>
            <person name="Submissions S."/>
        </authorList>
    </citation>
    <scope>NUCLEOTIDE SEQUENCE [LARGE SCALE GENOMIC DNA]</scope>
    <source>
        <strain evidence="3">CGMCC 1.11022</strain>
    </source>
</reference>
<accession>A0A1G9F5Z9</accession>
<evidence type="ECO:0000259" key="1">
    <source>
        <dbReference type="Pfam" id="PF00198"/>
    </source>
</evidence>
<name>A0A1G9F5Z9_9HYPH</name>
<proteinExistence type="predicted"/>
<dbReference type="EMBL" id="FNEE01000021">
    <property type="protein sequence ID" value="SDK83775.1"/>
    <property type="molecule type" value="Genomic_DNA"/>
</dbReference>
<protein>
    <submittedName>
        <fullName evidence="2">Pyruvate dehydrogenase E2 component (Dihydrolipoamide acetyltransferase)</fullName>
    </submittedName>
</protein>
<dbReference type="InterPro" id="IPR023213">
    <property type="entry name" value="CAT-like_dom_sf"/>
</dbReference>
<dbReference type="Proteomes" id="UP000198894">
    <property type="component" value="Unassembled WGS sequence"/>
</dbReference>
<organism evidence="2 3">
    <name type="scientific">Mesorhizobium muleiense</name>
    <dbReference type="NCBI Taxonomy" id="1004279"/>
    <lineage>
        <taxon>Bacteria</taxon>
        <taxon>Pseudomonadati</taxon>
        <taxon>Pseudomonadota</taxon>
        <taxon>Alphaproteobacteria</taxon>
        <taxon>Hyphomicrobiales</taxon>
        <taxon>Phyllobacteriaceae</taxon>
        <taxon>Mesorhizobium</taxon>
    </lineage>
</organism>
<dbReference type="GO" id="GO:0004742">
    <property type="term" value="F:dihydrolipoyllysine-residue acetyltransferase activity"/>
    <property type="evidence" value="ECO:0007669"/>
    <property type="project" value="TreeGrafter"/>
</dbReference>
<dbReference type="RefSeq" id="WP_091598696.1">
    <property type="nucleotide sequence ID" value="NZ_FNEE01000021.1"/>
</dbReference>